<dbReference type="Gene3D" id="3.40.630.30">
    <property type="match status" value="1"/>
</dbReference>
<evidence type="ECO:0000259" key="1">
    <source>
        <dbReference type="PROSITE" id="PS51186"/>
    </source>
</evidence>
<protein>
    <submittedName>
        <fullName evidence="2">Arsenic resistance N-acetyltransferase ArsN2</fullName>
    </submittedName>
</protein>
<keyword evidence="3" id="KW-1185">Reference proteome</keyword>
<sequence length="138" mass="15521">MNRKTDLQKIQDLLKRNNLPYEDLQSSKVEFITKEAQDQLIGCIGIEQYDADGLLRSLAVADSYKGKGIGKELLSELCSACKKNGIQYLHLLTTTADRYFEHYGFTVAEKSNAPTTILKTKEFSEICPSSSVYMTLDI</sequence>
<dbReference type="InterPro" id="IPR000182">
    <property type="entry name" value="GNAT_dom"/>
</dbReference>
<dbReference type="InterPro" id="IPR016181">
    <property type="entry name" value="Acyl_CoA_acyltransferase"/>
</dbReference>
<gene>
    <name evidence="2" type="primary">arsN2</name>
    <name evidence="2" type="ORF">V1I91_12155</name>
</gene>
<evidence type="ECO:0000313" key="3">
    <source>
        <dbReference type="Proteomes" id="UP001356308"/>
    </source>
</evidence>
<dbReference type="CDD" id="cd04301">
    <property type="entry name" value="NAT_SF"/>
    <property type="match status" value="1"/>
</dbReference>
<organism evidence="2 3">
    <name type="scientific">Maribacter cobaltidurans</name>
    <dbReference type="NCBI Taxonomy" id="1178778"/>
    <lineage>
        <taxon>Bacteria</taxon>
        <taxon>Pseudomonadati</taxon>
        <taxon>Bacteroidota</taxon>
        <taxon>Flavobacteriia</taxon>
        <taxon>Flavobacteriales</taxon>
        <taxon>Flavobacteriaceae</taxon>
        <taxon>Maribacter</taxon>
    </lineage>
</organism>
<accession>A0ABU7IVA1</accession>
<reference evidence="2 3" key="1">
    <citation type="submission" date="2024-01" db="EMBL/GenBank/DDBJ databases">
        <title>Maribacter spp. originated from different algae showed divergent polysaccharides utilization ability.</title>
        <authorList>
            <person name="Wang H."/>
            <person name="Wu Y."/>
        </authorList>
    </citation>
    <scope>NUCLEOTIDE SEQUENCE [LARGE SCALE GENOMIC DNA]</scope>
    <source>
        <strain evidence="2 3">PR1</strain>
    </source>
</reference>
<evidence type="ECO:0000313" key="2">
    <source>
        <dbReference type="EMBL" id="MEE1976829.1"/>
    </source>
</evidence>
<dbReference type="SUPFAM" id="SSF55729">
    <property type="entry name" value="Acyl-CoA N-acyltransferases (Nat)"/>
    <property type="match status" value="1"/>
</dbReference>
<dbReference type="RefSeq" id="WP_272651522.1">
    <property type="nucleotide sequence ID" value="NZ_JAZDDG010000005.1"/>
</dbReference>
<dbReference type="PROSITE" id="PS51186">
    <property type="entry name" value="GNAT"/>
    <property type="match status" value="1"/>
</dbReference>
<dbReference type="NCBIfam" id="NF040501">
    <property type="entry name" value="resist_ArsN2"/>
    <property type="match status" value="1"/>
</dbReference>
<name>A0ABU7IVA1_9FLAO</name>
<dbReference type="Pfam" id="PF13508">
    <property type="entry name" value="Acetyltransf_7"/>
    <property type="match status" value="1"/>
</dbReference>
<feature type="domain" description="N-acetyltransferase" evidence="1">
    <location>
        <begin position="1"/>
        <end position="138"/>
    </location>
</feature>
<proteinExistence type="predicted"/>
<dbReference type="Proteomes" id="UP001356308">
    <property type="component" value="Unassembled WGS sequence"/>
</dbReference>
<dbReference type="EMBL" id="JAZDDG010000005">
    <property type="protein sequence ID" value="MEE1976829.1"/>
    <property type="molecule type" value="Genomic_DNA"/>
</dbReference>
<comment type="caution">
    <text evidence="2">The sequence shown here is derived from an EMBL/GenBank/DDBJ whole genome shotgun (WGS) entry which is preliminary data.</text>
</comment>